<dbReference type="Proteomes" id="UP000241229">
    <property type="component" value="Unassembled WGS sequence"/>
</dbReference>
<keyword evidence="3" id="KW-0969">Cilium</keyword>
<keyword evidence="3" id="KW-0282">Flagellum</keyword>
<name>A0A2P7SLF1_9HYPH</name>
<organism evidence="3 4">
    <name type="scientific">Kumtagia ephedrae</name>
    <dbReference type="NCBI Taxonomy" id="2116701"/>
    <lineage>
        <taxon>Bacteria</taxon>
        <taxon>Pseudomonadati</taxon>
        <taxon>Pseudomonadota</taxon>
        <taxon>Alphaproteobacteria</taxon>
        <taxon>Hyphomicrobiales</taxon>
        <taxon>Phyllobacteriaceae</taxon>
        <taxon>Kumtagia</taxon>
    </lineage>
</organism>
<dbReference type="InterPro" id="IPR001444">
    <property type="entry name" value="Flag_bb_rod_N"/>
</dbReference>
<dbReference type="EMBL" id="PXYK01000005">
    <property type="protein sequence ID" value="PSJ63330.1"/>
    <property type="molecule type" value="Genomic_DNA"/>
</dbReference>
<accession>A0A2P7SLF1</accession>
<evidence type="ECO:0000259" key="2">
    <source>
        <dbReference type="Pfam" id="PF00460"/>
    </source>
</evidence>
<dbReference type="GO" id="GO:0009425">
    <property type="term" value="C:bacterial-type flagellum basal body"/>
    <property type="evidence" value="ECO:0007669"/>
    <property type="project" value="UniProtKB-SubCell"/>
</dbReference>
<keyword evidence="3" id="KW-0966">Cell projection</keyword>
<reference evidence="3 4" key="1">
    <citation type="submission" date="2018-03" db="EMBL/GenBank/DDBJ databases">
        <title>The draft genome of Mesorhizobium sp. 6GN-30.</title>
        <authorList>
            <person name="Liu L."/>
            <person name="Li L."/>
            <person name="Wang T."/>
            <person name="Zhang X."/>
            <person name="Liang L."/>
        </authorList>
    </citation>
    <scope>NUCLEOTIDE SEQUENCE [LARGE SCALE GENOMIC DNA]</scope>
    <source>
        <strain evidence="3 4">6GN30</strain>
    </source>
</reference>
<gene>
    <name evidence="3" type="primary">flgB</name>
    <name evidence="3" type="ORF">C7I84_06745</name>
</gene>
<proteinExistence type="predicted"/>
<dbReference type="NCBIfam" id="NF004653">
    <property type="entry name" value="PRK06003.1"/>
    <property type="match status" value="1"/>
</dbReference>
<dbReference type="RefSeq" id="WP_106771393.1">
    <property type="nucleotide sequence ID" value="NZ_PXYK01000005.1"/>
</dbReference>
<dbReference type="Pfam" id="PF00460">
    <property type="entry name" value="Flg_bb_rod"/>
    <property type="match status" value="1"/>
</dbReference>
<sequence length="126" mass="13712">MQPVNLFSLATRQAEWLSARQAAVAGNIANVNTPGYRAVDVETFDKVLDRTGVSLTATQQGHFGLGAEQASFKLRDDDRSTAVLPSNNTVVLEQELMKGGEVARSFELNTAIVKAFHRMMLMSARG</sequence>
<evidence type="ECO:0000256" key="1">
    <source>
        <dbReference type="ARBA" id="ARBA00004117"/>
    </source>
</evidence>
<dbReference type="AlphaFoldDB" id="A0A2P7SLF1"/>
<evidence type="ECO:0000313" key="4">
    <source>
        <dbReference type="Proteomes" id="UP000241229"/>
    </source>
</evidence>
<evidence type="ECO:0000313" key="3">
    <source>
        <dbReference type="EMBL" id="PSJ63330.1"/>
    </source>
</evidence>
<dbReference type="OrthoDB" id="9788334at2"/>
<protein>
    <submittedName>
        <fullName evidence="3">Flagellar basal body rod protein FlgB</fullName>
    </submittedName>
</protein>
<comment type="subcellular location">
    <subcellularLocation>
        <location evidence="1">Bacterial flagellum basal body</location>
    </subcellularLocation>
</comment>
<keyword evidence="4" id="KW-1185">Reference proteome</keyword>
<feature type="domain" description="Flagellar basal body rod protein N-terminal" evidence="2">
    <location>
        <begin position="18"/>
        <end position="37"/>
    </location>
</feature>
<comment type="caution">
    <text evidence="3">The sequence shown here is derived from an EMBL/GenBank/DDBJ whole genome shotgun (WGS) entry which is preliminary data.</text>
</comment>